<dbReference type="EMBL" id="JAHCLR010000023">
    <property type="protein sequence ID" value="MBS9534469.1"/>
    <property type="molecule type" value="Genomic_DNA"/>
</dbReference>
<protein>
    <submittedName>
        <fullName evidence="5">Mammalian cell entry protein</fullName>
    </submittedName>
</protein>
<keyword evidence="4" id="KW-1133">Transmembrane helix</keyword>
<evidence type="ECO:0000256" key="2">
    <source>
        <dbReference type="ARBA" id="ARBA00023136"/>
    </source>
</evidence>
<feature type="region of interest" description="Disordered" evidence="3">
    <location>
        <begin position="1"/>
        <end position="28"/>
    </location>
</feature>
<evidence type="ECO:0000256" key="1">
    <source>
        <dbReference type="ARBA" id="ARBA00004370"/>
    </source>
</evidence>
<reference evidence="5 6" key="1">
    <citation type="submission" date="2021-05" db="EMBL/GenBank/DDBJ databases">
        <title>Mycobacterium acidophilum sp. nov., an extremely acid-tolerant member of the genus Mycobacterium.</title>
        <authorList>
            <person name="Xia J."/>
        </authorList>
    </citation>
    <scope>NUCLEOTIDE SEQUENCE [LARGE SCALE GENOMIC DNA]</scope>
    <source>
        <strain evidence="5 6">M1</strain>
    </source>
</reference>
<keyword evidence="4" id="KW-0812">Transmembrane</keyword>
<keyword evidence="2 4" id="KW-0472">Membrane</keyword>
<evidence type="ECO:0000313" key="5">
    <source>
        <dbReference type="EMBL" id="MBS9534469.1"/>
    </source>
</evidence>
<feature type="transmembrane region" description="Helical" evidence="4">
    <location>
        <begin position="65"/>
        <end position="89"/>
    </location>
</feature>
<evidence type="ECO:0000256" key="3">
    <source>
        <dbReference type="SAM" id="MobiDB-lite"/>
    </source>
</evidence>
<comment type="subcellular location">
    <subcellularLocation>
        <location evidence="1">Membrane</location>
    </subcellularLocation>
</comment>
<evidence type="ECO:0000256" key="4">
    <source>
        <dbReference type="SAM" id="Phobius"/>
    </source>
</evidence>
<organism evidence="5 6">
    <name type="scientific">Mycolicibacter acidiphilus</name>
    <dbReference type="NCBI Taxonomy" id="2835306"/>
    <lineage>
        <taxon>Bacteria</taxon>
        <taxon>Bacillati</taxon>
        <taxon>Actinomycetota</taxon>
        <taxon>Actinomycetes</taxon>
        <taxon>Mycobacteriales</taxon>
        <taxon>Mycobacteriaceae</taxon>
        <taxon>Mycolicibacter</taxon>
    </lineage>
</organism>
<dbReference type="Proteomes" id="UP001519535">
    <property type="component" value="Unassembled WGS sequence"/>
</dbReference>
<evidence type="ECO:0000313" key="6">
    <source>
        <dbReference type="Proteomes" id="UP001519535"/>
    </source>
</evidence>
<dbReference type="RefSeq" id="WP_214093338.1">
    <property type="nucleotide sequence ID" value="NZ_JAHCLR010000023.1"/>
</dbReference>
<proteinExistence type="predicted"/>
<accession>A0ABS5RNH7</accession>
<gene>
    <name evidence="5" type="ORF">KIH27_12820</name>
</gene>
<dbReference type="PANTHER" id="PTHR37042:SF4">
    <property type="entry name" value="OUTER MEMBRANE PROTEIN RV1973"/>
    <property type="match status" value="1"/>
</dbReference>
<feature type="compositionally biased region" description="Low complexity" evidence="3">
    <location>
        <begin position="16"/>
        <end position="28"/>
    </location>
</feature>
<sequence length="228" mass="23851">MTGEPTEPRARRRASRAAGPAGDVPGATTTAVPVQVQVPMPSRSIANAVRPTGLPPRRAANTRGVAMIAGITGSVAIAVLGALVAVLLVQHRHVAAAGDRDQRFVDTAKQTVVNMYSYTQATVDDDVDRFINGTSGPFRDAMGGNADNLKAFLRKSNLSSEAVINAAALEGLDPVAGNASVLVATRVTVTDPDGVNKPSQPFRLRVIVHRDDAGNMTAYDLKYPEGGN</sequence>
<dbReference type="PANTHER" id="PTHR37042">
    <property type="entry name" value="OUTER MEMBRANE PROTEIN RV1973"/>
    <property type="match status" value="1"/>
</dbReference>
<comment type="caution">
    <text evidence="5">The sequence shown here is derived from an EMBL/GenBank/DDBJ whole genome shotgun (WGS) entry which is preliminary data.</text>
</comment>
<keyword evidence="6" id="KW-1185">Reference proteome</keyword>
<name>A0ABS5RNH7_9MYCO</name>